<comment type="caution">
    <text evidence="10">The sequence shown here is derived from an EMBL/GenBank/DDBJ whole genome shotgun (WGS) entry which is preliminary data.</text>
</comment>
<evidence type="ECO:0000256" key="5">
    <source>
        <dbReference type="ARBA" id="ARBA00023315"/>
    </source>
</evidence>
<dbReference type="Pfam" id="PF02817">
    <property type="entry name" value="E3_binding"/>
    <property type="match status" value="1"/>
</dbReference>
<comment type="similarity">
    <text evidence="2 6">Belongs to the 2-oxoacid dehydrogenase family.</text>
</comment>
<dbReference type="InterPro" id="IPR000089">
    <property type="entry name" value="Biotin_lipoyl"/>
</dbReference>
<dbReference type="Pfam" id="PF00364">
    <property type="entry name" value="Biotin_lipoyl"/>
    <property type="match status" value="1"/>
</dbReference>
<evidence type="ECO:0000256" key="7">
    <source>
        <dbReference type="SAM" id="MobiDB-lite"/>
    </source>
</evidence>
<evidence type="ECO:0000256" key="3">
    <source>
        <dbReference type="ARBA" id="ARBA00022679"/>
    </source>
</evidence>
<dbReference type="Pfam" id="PF00198">
    <property type="entry name" value="2-oxoacid_dh"/>
    <property type="match status" value="1"/>
</dbReference>
<feature type="region of interest" description="Disordered" evidence="7">
    <location>
        <begin position="269"/>
        <end position="316"/>
    </location>
</feature>
<organism evidence="10 11">
    <name type="scientific">Cryptosporangium phraense</name>
    <dbReference type="NCBI Taxonomy" id="2593070"/>
    <lineage>
        <taxon>Bacteria</taxon>
        <taxon>Bacillati</taxon>
        <taxon>Actinomycetota</taxon>
        <taxon>Actinomycetes</taxon>
        <taxon>Cryptosporangiales</taxon>
        <taxon>Cryptosporangiaceae</taxon>
        <taxon>Cryptosporangium</taxon>
    </lineage>
</organism>
<evidence type="ECO:0000259" key="9">
    <source>
        <dbReference type="PROSITE" id="PS51826"/>
    </source>
</evidence>
<keyword evidence="11" id="KW-1185">Reference proteome</keyword>
<keyword evidence="4 6" id="KW-0450">Lipoyl</keyword>
<dbReference type="PANTHER" id="PTHR43178">
    <property type="entry name" value="DIHYDROLIPOAMIDE ACETYLTRANSFERASE COMPONENT OF PYRUVATE DEHYDROGENASE COMPLEX"/>
    <property type="match status" value="1"/>
</dbReference>
<dbReference type="InterPro" id="IPR001078">
    <property type="entry name" value="2-oxoacid_DH_actylTfrase"/>
</dbReference>
<dbReference type="InterPro" id="IPR004167">
    <property type="entry name" value="PSBD"/>
</dbReference>
<evidence type="ECO:0000256" key="2">
    <source>
        <dbReference type="ARBA" id="ARBA00007317"/>
    </source>
</evidence>
<evidence type="ECO:0000313" key="11">
    <source>
        <dbReference type="Proteomes" id="UP000317982"/>
    </source>
</evidence>
<dbReference type="InterPro" id="IPR011053">
    <property type="entry name" value="Single_hybrid_motif"/>
</dbReference>
<feature type="compositionally biased region" description="Basic and acidic residues" evidence="7">
    <location>
        <begin position="276"/>
        <end position="298"/>
    </location>
</feature>
<dbReference type="PROSITE" id="PS50968">
    <property type="entry name" value="BIOTINYL_LIPOYL"/>
    <property type="match status" value="1"/>
</dbReference>
<gene>
    <name evidence="10" type="ORF">FL583_20960</name>
</gene>
<evidence type="ECO:0000256" key="4">
    <source>
        <dbReference type="ARBA" id="ARBA00022823"/>
    </source>
</evidence>
<evidence type="ECO:0000256" key="1">
    <source>
        <dbReference type="ARBA" id="ARBA00001938"/>
    </source>
</evidence>
<dbReference type="PANTHER" id="PTHR43178:SF5">
    <property type="entry name" value="LIPOAMIDE ACYLTRANSFERASE COMPONENT OF BRANCHED-CHAIN ALPHA-KETO ACID DEHYDROGENASE COMPLEX, MITOCHONDRIAL"/>
    <property type="match status" value="1"/>
</dbReference>
<dbReference type="Proteomes" id="UP000317982">
    <property type="component" value="Unassembled WGS sequence"/>
</dbReference>
<dbReference type="GO" id="GO:0031405">
    <property type="term" value="F:lipoic acid binding"/>
    <property type="evidence" value="ECO:0007669"/>
    <property type="project" value="TreeGrafter"/>
</dbReference>
<dbReference type="SUPFAM" id="SSF52777">
    <property type="entry name" value="CoA-dependent acyltransferases"/>
    <property type="match status" value="1"/>
</dbReference>
<dbReference type="RefSeq" id="WP_142706406.1">
    <property type="nucleotide sequence ID" value="NZ_VIRS01000015.1"/>
</dbReference>
<keyword evidence="3 6" id="KW-0808">Transferase</keyword>
<dbReference type="EC" id="2.3.1.-" evidence="6"/>
<dbReference type="InterPro" id="IPR023213">
    <property type="entry name" value="CAT-like_dom_sf"/>
</dbReference>
<evidence type="ECO:0000259" key="8">
    <source>
        <dbReference type="PROSITE" id="PS50968"/>
    </source>
</evidence>
<feature type="domain" description="Lipoyl-binding" evidence="8">
    <location>
        <begin position="1"/>
        <end position="76"/>
    </location>
</feature>
<dbReference type="InterPro" id="IPR036625">
    <property type="entry name" value="E3-bd_dom_sf"/>
</dbReference>
<dbReference type="InterPro" id="IPR003016">
    <property type="entry name" value="2-oxoA_DH_lipoyl-BS"/>
</dbReference>
<dbReference type="SUPFAM" id="SSF47005">
    <property type="entry name" value="Peripheral subunit-binding domain of 2-oxo acid dehydrogenase complex"/>
    <property type="match status" value="1"/>
</dbReference>
<dbReference type="PROSITE" id="PS00189">
    <property type="entry name" value="LIPOYL"/>
    <property type="match status" value="1"/>
</dbReference>
<dbReference type="GO" id="GO:0016407">
    <property type="term" value="F:acetyltransferase activity"/>
    <property type="evidence" value="ECO:0007669"/>
    <property type="project" value="TreeGrafter"/>
</dbReference>
<feature type="region of interest" description="Disordered" evidence="7">
    <location>
        <begin position="113"/>
        <end position="189"/>
    </location>
</feature>
<dbReference type="Gene3D" id="3.30.559.10">
    <property type="entry name" value="Chloramphenicol acetyltransferase-like domain"/>
    <property type="match status" value="1"/>
</dbReference>
<keyword evidence="5 6" id="KW-0012">Acyltransferase</keyword>
<dbReference type="OrthoDB" id="9805770at2"/>
<name>A0A545ANK4_9ACTN</name>
<feature type="domain" description="Peripheral subunit-binding (PSBD)" evidence="9">
    <location>
        <begin position="191"/>
        <end position="228"/>
    </location>
</feature>
<dbReference type="InParanoid" id="A0A545ANK4"/>
<dbReference type="AlphaFoldDB" id="A0A545ANK4"/>
<accession>A0A545ANK4</accession>
<dbReference type="GO" id="GO:0005737">
    <property type="term" value="C:cytoplasm"/>
    <property type="evidence" value="ECO:0007669"/>
    <property type="project" value="TreeGrafter"/>
</dbReference>
<protein>
    <recommendedName>
        <fullName evidence="6">Dihydrolipoamide acetyltransferase component of pyruvate dehydrogenase complex</fullName>
        <ecNumber evidence="6">2.3.1.-</ecNumber>
    </recommendedName>
</protein>
<proteinExistence type="inferred from homology"/>
<dbReference type="InterPro" id="IPR050743">
    <property type="entry name" value="2-oxoacid_DH_E2_comp"/>
</dbReference>
<dbReference type="SUPFAM" id="SSF51230">
    <property type="entry name" value="Single hybrid motif"/>
    <property type="match status" value="1"/>
</dbReference>
<evidence type="ECO:0000256" key="6">
    <source>
        <dbReference type="RuleBase" id="RU003423"/>
    </source>
</evidence>
<evidence type="ECO:0000313" key="10">
    <source>
        <dbReference type="EMBL" id="TQS42919.1"/>
    </source>
</evidence>
<feature type="compositionally biased region" description="Gly residues" evidence="7">
    <location>
        <begin position="122"/>
        <end position="178"/>
    </location>
</feature>
<dbReference type="Gene3D" id="4.10.320.10">
    <property type="entry name" value="E3-binding domain"/>
    <property type="match status" value="1"/>
</dbReference>
<comment type="cofactor">
    <cofactor evidence="1 6">
        <name>(R)-lipoate</name>
        <dbReference type="ChEBI" id="CHEBI:83088"/>
    </cofactor>
</comment>
<sequence length="541" mass="54260">MSTFVLPDLGEGLTEAEIVRWLVAPGETVAVDQAVVEVETAKATVEVPTPFAGVVTGVHAAVGETLGVGRPLLSVSEVEEGSGAVLIGYGTGAAEGARRRRRPRAKRAGVVFGSDAPRADGGVPGGGVPGGGAPGGGVPGVGVPGGGVPGGGVPGGGVPGGGGSGGSAGGAVGSGGEAGRSVGEAEGRPRVVSPLVRKLAAEHGVDLLAIRGTGHGGLILRRDVERAAGIAAPGRLPAARAGSTKAWPTDHDPELTDDASSTHLGAVLNHGPGGAVRDHGPGGAVRDHGPGGAVRDHGPGGAVLNHGPGGEPSGGAATVLKGRSALSAAGVAAAAVYERARREIPDVTIWADVDTTALVNLREQLRPGPGLIAYLARFTVSALRDFPVFNARFDPDRREIVHHPHVHLGLAVQGRRGLVVPAVQNAESLTTTDLDTEIRRLTEAAREGTAGPANGTFTLNNYGVFDIDGSTPILVPPQVGMLALGRIIDRPWVVDGAIVPRKIASLSLVFDHRVCDGATAAAFLRRVADAIENPAAAVARL</sequence>
<dbReference type="CDD" id="cd06849">
    <property type="entry name" value="lipoyl_domain"/>
    <property type="match status" value="1"/>
</dbReference>
<dbReference type="Gene3D" id="2.40.50.100">
    <property type="match status" value="1"/>
</dbReference>
<dbReference type="EMBL" id="VIRS01000015">
    <property type="protein sequence ID" value="TQS42919.1"/>
    <property type="molecule type" value="Genomic_DNA"/>
</dbReference>
<dbReference type="PROSITE" id="PS51826">
    <property type="entry name" value="PSBD"/>
    <property type="match status" value="1"/>
</dbReference>
<reference evidence="10 11" key="1">
    <citation type="submission" date="2019-07" db="EMBL/GenBank/DDBJ databases">
        <title>Cryptosporangium phraense sp. nov., isolated from plant litter.</title>
        <authorList>
            <person name="Suriyachadkun C."/>
        </authorList>
    </citation>
    <scope>NUCLEOTIDE SEQUENCE [LARGE SCALE GENOMIC DNA]</scope>
    <source>
        <strain evidence="10 11">A-T 5661</strain>
    </source>
</reference>